<dbReference type="Gene3D" id="3.30.160.60">
    <property type="entry name" value="Classic Zinc Finger"/>
    <property type="match status" value="3"/>
</dbReference>
<evidence type="ECO:0000256" key="6">
    <source>
        <dbReference type="ARBA" id="ARBA00023125"/>
    </source>
</evidence>
<dbReference type="EMBL" id="JOJR01000002">
    <property type="protein sequence ID" value="RCN53279.1"/>
    <property type="molecule type" value="Genomic_DNA"/>
</dbReference>
<accession>A0A368HCB4</accession>
<dbReference type="FunFam" id="3.30.160.60:FF:000358">
    <property type="entry name" value="zinc finger protein 24"/>
    <property type="match status" value="1"/>
</dbReference>
<organism evidence="11 12">
    <name type="scientific">Ancylostoma caninum</name>
    <name type="common">Dog hookworm</name>
    <dbReference type="NCBI Taxonomy" id="29170"/>
    <lineage>
        <taxon>Eukaryota</taxon>
        <taxon>Metazoa</taxon>
        <taxon>Ecdysozoa</taxon>
        <taxon>Nematoda</taxon>
        <taxon>Chromadorea</taxon>
        <taxon>Rhabditida</taxon>
        <taxon>Rhabditina</taxon>
        <taxon>Rhabditomorpha</taxon>
        <taxon>Strongyloidea</taxon>
        <taxon>Ancylostomatidae</taxon>
        <taxon>Ancylostomatinae</taxon>
        <taxon>Ancylostoma</taxon>
    </lineage>
</organism>
<evidence type="ECO:0000256" key="5">
    <source>
        <dbReference type="ARBA" id="ARBA00022833"/>
    </source>
</evidence>
<sequence length="261" mass="29736">MATVRKRSIFENIEDLISPETSQASASTAIDRMQCPLCSKSYLTFFGLRRHMQCHQDGRVDQTCAHCQKHYKLVSDCLHTHMKSIGKCSSCMYYSSLRILMNFAEMPTFSWGSKLDEKLHQPRLDTLTVCAAPHFNEITTTLASNSVFRDVPHVDRSPGALKMHLKTHSLPCVCEKCGKSFSRPWLLKGHQRTHTGEKPYICSFCGRSFADRSNLRAHEQTHFPHRKHRCGYCDLSFARVQVLEKHKAVCPLKIGEDSSDS</sequence>
<reference evidence="11 12" key="1">
    <citation type="submission" date="2014-10" db="EMBL/GenBank/DDBJ databases">
        <title>Draft genome of the hookworm Ancylostoma caninum.</title>
        <authorList>
            <person name="Mitreva M."/>
        </authorList>
    </citation>
    <scope>NUCLEOTIDE SEQUENCE [LARGE SCALE GENOMIC DNA]</scope>
    <source>
        <strain evidence="11 12">Baltimore</strain>
    </source>
</reference>
<evidence type="ECO:0000256" key="2">
    <source>
        <dbReference type="ARBA" id="ARBA00022723"/>
    </source>
</evidence>
<evidence type="ECO:0000256" key="4">
    <source>
        <dbReference type="ARBA" id="ARBA00022771"/>
    </source>
</evidence>
<feature type="domain" description="C2H2-type" evidence="10">
    <location>
        <begin position="172"/>
        <end position="199"/>
    </location>
</feature>
<keyword evidence="3" id="KW-0677">Repeat</keyword>
<evidence type="ECO:0000313" key="12">
    <source>
        <dbReference type="Proteomes" id="UP000252519"/>
    </source>
</evidence>
<evidence type="ECO:0000256" key="1">
    <source>
        <dbReference type="ARBA" id="ARBA00004123"/>
    </source>
</evidence>
<keyword evidence="12" id="KW-1185">Reference proteome</keyword>
<evidence type="ECO:0000256" key="3">
    <source>
        <dbReference type="ARBA" id="ARBA00022737"/>
    </source>
</evidence>
<evidence type="ECO:0000256" key="9">
    <source>
        <dbReference type="PROSITE-ProRule" id="PRU00042"/>
    </source>
</evidence>
<dbReference type="PANTHER" id="PTHR24388:SF40">
    <property type="entry name" value="ZINC FINGER PROTEIN SNAI3"/>
    <property type="match status" value="1"/>
</dbReference>
<name>A0A368HCB4_ANCCA</name>
<feature type="domain" description="C2H2-type" evidence="10">
    <location>
        <begin position="200"/>
        <end position="227"/>
    </location>
</feature>
<keyword evidence="4 9" id="KW-0863">Zinc-finger</keyword>
<dbReference type="STRING" id="29170.A0A368HCB4"/>
<dbReference type="Pfam" id="PF00096">
    <property type="entry name" value="zf-C2H2"/>
    <property type="match status" value="2"/>
</dbReference>
<dbReference type="GO" id="GO:0005634">
    <property type="term" value="C:nucleus"/>
    <property type="evidence" value="ECO:0007669"/>
    <property type="project" value="UniProtKB-SubCell"/>
</dbReference>
<dbReference type="InterPro" id="IPR013087">
    <property type="entry name" value="Znf_C2H2_type"/>
</dbReference>
<gene>
    <name evidence="11" type="ORF">ANCCAN_00340</name>
</gene>
<keyword evidence="2" id="KW-0479">Metal-binding</keyword>
<dbReference type="Proteomes" id="UP000252519">
    <property type="component" value="Unassembled WGS sequence"/>
</dbReference>
<dbReference type="PROSITE" id="PS00028">
    <property type="entry name" value="ZINC_FINGER_C2H2_1"/>
    <property type="match status" value="3"/>
</dbReference>
<proteinExistence type="inferred from homology"/>
<comment type="similarity">
    <text evidence="8">Belongs to the snail C2H2-type zinc-finger protein family.</text>
</comment>
<dbReference type="InterPro" id="IPR050527">
    <property type="entry name" value="Snail/Krueppel_Znf"/>
</dbReference>
<evidence type="ECO:0000259" key="10">
    <source>
        <dbReference type="PROSITE" id="PS50157"/>
    </source>
</evidence>
<dbReference type="GO" id="GO:0000981">
    <property type="term" value="F:DNA-binding transcription factor activity, RNA polymerase II-specific"/>
    <property type="evidence" value="ECO:0007669"/>
    <property type="project" value="TreeGrafter"/>
</dbReference>
<evidence type="ECO:0000256" key="7">
    <source>
        <dbReference type="ARBA" id="ARBA00023242"/>
    </source>
</evidence>
<dbReference type="PROSITE" id="PS50157">
    <property type="entry name" value="ZINC_FINGER_C2H2_2"/>
    <property type="match status" value="3"/>
</dbReference>
<dbReference type="GO" id="GO:0000978">
    <property type="term" value="F:RNA polymerase II cis-regulatory region sequence-specific DNA binding"/>
    <property type="evidence" value="ECO:0007669"/>
    <property type="project" value="TreeGrafter"/>
</dbReference>
<keyword evidence="6" id="KW-0238">DNA-binding</keyword>
<comment type="caution">
    <text evidence="11">The sequence shown here is derived from an EMBL/GenBank/DDBJ whole genome shotgun (WGS) entry which is preliminary data.</text>
</comment>
<keyword evidence="7" id="KW-0539">Nucleus</keyword>
<feature type="domain" description="C2H2-type" evidence="10">
    <location>
        <begin position="33"/>
        <end position="60"/>
    </location>
</feature>
<dbReference type="SMART" id="SM00355">
    <property type="entry name" value="ZnF_C2H2"/>
    <property type="match status" value="4"/>
</dbReference>
<dbReference type="FunFam" id="3.30.160.60:FF:000942">
    <property type="entry name" value="Snail zinc finger protein"/>
    <property type="match status" value="1"/>
</dbReference>
<comment type="subcellular location">
    <subcellularLocation>
        <location evidence="1">Nucleus</location>
    </subcellularLocation>
</comment>
<evidence type="ECO:0000256" key="8">
    <source>
        <dbReference type="ARBA" id="ARBA00037948"/>
    </source>
</evidence>
<dbReference type="SUPFAM" id="SSF57667">
    <property type="entry name" value="beta-beta-alpha zinc fingers"/>
    <property type="match status" value="2"/>
</dbReference>
<keyword evidence="5" id="KW-0862">Zinc</keyword>
<dbReference type="InterPro" id="IPR036236">
    <property type="entry name" value="Znf_C2H2_sf"/>
</dbReference>
<dbReference type="OrthoDB" id="5428132at2759"/>
<protein>
    <submittedName>
        <fullName evidence="11">Zinc finger, C2H2 type</fullName>
    </submittedName>
</protein>
<dbReference type="GO" id="GO:0008270">
    <property type="term" value="F:zinc ion binding"/>
    <property type="evidence" value="ECO:0007669"/>
    <property type="project" value="UniProtKB-KW"/>
</dbReference>
<dbReference type="PANTHER" id="PTHR24388">
    <property type="entry name" value="ZINC FINGER PROTEIN"/>
    <property type="match status" value="1"/>
</dbReference>
<dbReference type="AlphaFoldDB" id="A0A368HCB4"/>
<evidence type="ECO:0000313" key="11">
    <source>
        <dbReference type="EMBL" id="RCN53279.1"/>
    </source>
</evidence>